<name>A0A4V3WG02_9BACI</name>
<dbReference type="AlphaFoldDB" id="A0A4V3WG02"/>
<dbReference type="RefSeq" id="WP_136351674.1">
    <property type="nucleotide sequence ID" value="NZ_CP046266.1"/>
</dbReference>
<dbReference type="Pfam" id="PF06906">
    <property type="entry name" value="DUF1272"/>
    <property type="match status" value="1"/>
</dbReference>
<accession>A0A4V3WG02</accession>
<evidence type="ECO:0000313" key="1">
    <source>
        <dbReference type="EMBL" id="THF82377.1"/>
    </source>
</evidence>
<dbReference type="Proteomes" id="UP000310334">
    <property type="component" value="Unassembled WGS sequence"/>
</dbReference>
<dbReference type="EMBL" id="SSNT01000002">
    <property type="protein sequence ID" value="THF82377.1"/>
    <property type="molecule type" value="Genomic_DNA"/>
</dbReference>
<reference evidence="1 2" key="1">
    <citation type="submission" date="2019-04" db="EMBL/GenBank/DDBJ databases">
        <title>Bacillus sediminilitoris sp. nov., isolated from a tidal flat sediment on the East China Sea.</title>
        <authorList>
            <person name="Wei Y."/>
            <person name="Mao H."/>
            <person name="Fang J."/>
        </authorList>
    </citation>
    <scope>NUCLEOTIDE SEQUENCE [LARGE SCALE GENOMIC DNA]</scope>
    <source>
        <strain evidence="1 2">DSL-17</strain>
    </source>
</reference>
<proteinExistence type="predicted"/>
<sequence>MGLEIKDTCDNCIGNIYGEAYICVHECTFCEGCTLDMFNICPNCNGDLVKGRNQLVFVP</sequence>
<evidence type="ECO:0000313" key="2">
    <source>
        <dbReference type="Proteomes" id="UP000310334"/>
    </source>
</evidence>
<protein>
    <submittedName>
        <fullName evidence="1">DUF1272 domain-containing protein</fullName>
    </submittedName>
</protein>
<dbReference type="OrthoDB" id="9808883at2"/>
<organism evidence="1 2">
    <name type="scientific">Metabacillus sediminilitoris</name>
    <dbReference type="NCBI Taxonomy" id="2567941"/>
    <lineage>
        <taxon>Bacteria</taxon>
        <taxon>Bacillati</taxon>
        <taxon>Bacillota</taxon>
        <taxon>Bacilli</taxon>
        <taxon>Bacillales</taxon>
        <taxon>Bacillaceae</taxon>
        <taxon>Metabacillus</taxon>
    </lineage>
</organism>
<dbReference type="InterPro" id="IPR010696">
    <property type="entry name" value="DUF1272"/>
</dbReference>
<comment type="caution">
    <text evidence="1">The sequence shown here is derived from an EMBL/GenBank/DDBJ whole genome shotgun (WGS) entry which is preliminary data.</text>
</comment>
<keyword evidence="2" id="KW-1185">Reference proteome</keyword>
<gene>
    <name evidence="1" type="ORF">E6W99_02800</name>
</gene>